<evidence type="ECO:0000313" key="2">
    <source>
        <dbReference type="Proteomes" id="UP000541109"/>
    </source>
</evidence>
<reference evidence="1 2" key="1">
    <citation type="submission" date="2020-07" db="EMBL/GenBank/DDBJ databases">
        <title>Stappia sp., F7233, whole genome shotgun sequencing project.</title>
        <authorList>
            <person name="Jiang S."/>
            <person name="Liu Z.W."/>
            <person name="Du Z.J."/>
        </authorList>
    </citation>
    <scope>NUCLEOTIDE SEQUENCE [LARGE SCALE GENOMIC DNA]</scope>
    <source>
        <strain evidence="1 2">F7233</strain>
    </source>
</reference>
<organism evidence="1 2">
    <name type="scientific">Stappia albiluteola</name>
    <dbReference type="NCBI Taxonomy" id="2758565"/>
    <lineage>
        <taxon>Bacteria</taxon>
        <taxon>Pseudomonadati</taxon>
        <taxon>Pseudomonadota</taxon>
        <taxon>Alphaproteobacteria</taxon>
        <taxon>Hyphomicrobiales</taxon>
        <taxon>Stappiaceae</taxon>
        <taxon>Stappia</taxon>
    </lineage>
</organism>
<dbReference type="RefSeq" id="WP_182165003.1">
    <property type="nucleotide sequence ID" value="NZ_JACFXV010000053.1"/>
</dbReference>
<sequence length="243" mass="27398">MSDRLQYITLISSLPHIGRLFSEHGTGISRYRLDERLTLLESEHARLLDRVVSITAWSSVSKIDTDAEVIALARSVIGDLDLYPDIQNLVRSRMETRTLIAALRRRREGAREAGDISAWGFGRWCRSIRDNWSDPGFGLSQIMPWVAEADRLMKAGDHVAVERLVLTDVFRQIGRHSAGHEFDFTAVVAYVLRWIIVERWSVYGTAKAAERLRSLLADALKSAPPPFAVVPDPESALQQEVHP</sequence>
<keyword evidence="2" id="KW-1185">Reference proteome</keyword>
<proteinExistence type="predicted"/>
<accession>A0A839AFJ4</accession>
<dbReference type="Proteomes" id="UP000541109">
    <property type="component" value="Unassembled WGS sequence"/>
</dbReference>
<dbReference type="EMBL" id="JACFXV010000053">
    <property type="protein sequence ID" value="MBA5777557.1"/>
    <property type="molecule type" value="Genomic_DNA"/>
</dbReference>
<dbReference type="AlphaFoldDB" id="A0A839AFJ4"/>
<evidence type="ECO:0008006" key="3">
    <source>
        <dbReference type="Google" id="ProtNLM"/>
    </source>
</evidence>
<evidence type="ECO:0000313" key="1">
    <source>
        <dbReference type="EMBL" id="MBA5777557.1"/>
    </source>
</evidence>
<protein>
    <recommendedName>
        <fullName evidence="3">DUF2764 family protein</fullName>
    </recommendedName>
</protein>
<name>A0A839AFJ4_9HYPH</name>
<comment type="caution">
    <text evidence="1">The sequence shown here is derived from an EMBL/GenBank/DDBJ whole genome shotgun (WGS) entry which is preliminary data.</text>
</comment>
<gene>
    <name evidence="1" type="ORF">H2509_10530</name>
</gene>